<sequence>MSMLPPTWIPRTPACLHPAPIQLEDSPPIEIADSQEQEASSPPRRCPLSPPKTSPPRAADSTHLHTAGKTQLDSPSRAPTPDSAGTRAPASPTLPASPTTPASLPWATPDTRGDHDRDQERSSLLREPETPFLHLWQDTADLQSLRPYHNTTEQARQLLEGIQAALLQPDDDLTHVAPHLTELQILLERIKGATLRLPYTKIEQQVRSFTTPCTHLGTLEGTVQAGLSLFGFKATTDASTQTELLVSLVSPASHGPLPARGRKRRHWTRTPLPAGKRRATILRTTQAARRKVQQWLPMGWNEDEADLLITGELDYSEQPVQERVRLLAALYDWCVLAPMATPRRLKDHPRKARTLAKQMITHLSDDLKADHLMLTNDLLLAFFLVLGPDSRFSVAEFCMFLDRLSSIFEEL</sequence>
<feature type="compositionally biased region" description="Low complexity" evidence="1">
    <location>
        <begin position="86"/>
        <end position="109"/>
    </location>
</feature>
<keyword evidence="3" id="KW-1185">Reference proteome</keyword>
<evidence type="ECO:0000256" key="1">
    <source>
        <dbReference type="SAM" id="MobiDB-lite"/>
    </source>
</evidence>
<dbReference type="Proteomes" id="UP001178507">
    <property type="component" value="Unassembled WGS sequence"/>
</dbReference>
<reference evidence="2" key="1">
    <citation type="submission" date="2023-08" db="EMBL/GenBank/DDBJ databases">
        <authorList>
            <person name="Chen Y."/>
            <person name="Shah S."/>
            <person name="Dougan E. K."/>
            <person name="Thang M."/>
            <person name="Chan C."/>
        </authorList>
    </citation>
    <scope>NUCLEOTIDE SEQUENCE</scope>
</reference>
<dbReference type="EMBL" id="CAUJNA010003242">
    <property type="protein sequence ID" value="CAJ1396730.1"/>
    <property type="molecule type" value="Genomic_DNA"/>
</dbReference>
<name>A0AA36IZA9_9DINO</name>
<feature type="region of interest" description="Disordered" evidence="1">
    <location>
        <begin position="1"/>
        <end position="129"/>
    </location>
</feature>
<dbReference type="AlphaFoldDB" id="A0AA36IZA9"/>
<protein>
    <submittedName>
        <fullName evidence="2">Uncharacterized protein</fullName>
    </submittedName>
</protein>
<accession>A0AA36IZA9</accession>
<organism evidence="2 3">
    <name type="scientific">Effrenium voratum</name>
    <dbReference type="NCBI Taxonomy" id="2562239"/>
    <lineage>
        <taxon>Eukaryota</taxon>
        <taxon>Sar</taxon>
        <taxon>Alveolata</taxon>
        <taxon>Dinophyceae</taxon>
        <taxon>Suessiales</taxon>
        <taxon>Symbiodiniaceae</taxon>
        <taxon>Effrenium</taxon>
    </lineage>
</organism>
<comment type="caution">
    <text evidence="2">The sequence shown here is derived from an EMBL/GenBank/DDBJ whole genome shotgun (WGS) entry which is preliminary data.</text>
</comment>
<feature type="compositionally biased region" description="Basic and acidic residues" evidence="1">
    <location>
        <begin position="111"/>
        <end position="129"/>
    </location>
</feature>
<gene>
    <name evidence="2" type="ORF">EVOR1521_LOCUS20902</name>
</gene>
<evidence type="ECO:0000313" key="3">
    <source>
        <dbReference type="Proteomes" id="UP001178507"/>
    </source>
</evidence>
<evidence type="ECO:0000313" key="2">
    <source>
        <dbReference type="EMBL" id="CAJ1396730.1"/>
    </source>
</evidence>
<feature type="compositionally biased region" description="Pro residues" evidence="1">
    <location>
        <begin position="44"/>
        <end position="54"/>
    </location>
</feature>
<proteinExistence type="predicted"/>